<accession>A0A2U3AIJ1</accession>
<dbReference type="Proteomes" id="UP000245938">
    <property type="component" value="Unassembled WGS sequence"/>
</dbReference>
<dbReference type="PROSITE" id="PS51464">
    <property type="entry name" value="SIS"/>
    <property type="match status" value="1"/>
</dbReference>
<dbReference type="Gene3D" id="3.40.50.10490">
    <property type="entry name" value="Glucose-6-phosphate isomerase like protein, domain 1"/>
    <property type="match status" value="1"/>
</dbReference>
<dbReference type="PANTHER" id="PTHR30390">
    <property type="entry name" value="SEDOHEPTULOSE 7-PHOSPHATE ISOMERASE / DNAA INITIATOR-ASSOCIATING FACTOR FOR REPLICATION INITIATION"/>
    <property type="match status" value="1"/>
</dbReference>
<dbReference type="RefSeq" id="WP_109307063.1">
    <property type="nucleotide sequence ID" value="NZ_BJUF01000007.1"/>
</dbReference>
<evidence type="ECO:0000313" key="2">
    <source>
        <dbReference type="EMBL" id="PWI24355.1"/>
    </source>
</evidence>
<gene>
    <name evidence="2" type="ORF">DEX24_14125</name>
</gene>
<dbReference type="Pfam" id="PF13580">
    <property type="entry name" value="SIS_2"/>
    <property type="match status" value="1"/>
</dbReference>
<organism evidence="2 3">
    <name type="scientific">Kurthia sibirica</name>
    <dbReference type="NCBI Taxonomy" id="202750"/>
    <lineage>
        <taxon>Bacteria</taxon>
        <taxon>Bacillati</taxon>
        <taxon>Bacillota</taxon>
        <taxon>Bacilli</taxon>
        <taxon>Bacillales</taxon>
        <taxon>Caryophanaceae</taxon>
        <taxon>Kurthia</taxon>
    </lineage>
</organism>
<sequence length="238" mass="25848">MSYLSKVQEILATIEQQEENAIAAAANMIFNNIEAGGILQLFGSGHSQLLAQEAYYRAGGLVPAKPISIEALMLHKGALTSSKNEKDPTIIQANLQHIQLEKNDVLIVISTSGRNTVPVDIALLAKKQGIPVIAIQSLKYIDQPSKHASNKRLEEVVDLVLNTHAPVGDGLIEQHNLQYGPVSTIAGAAILNEVLVRVVTLMQQTNSSTPVFSSSNVENSSTSNEVFIEKYKHRINFN</sequence>
<evidence type="ECO:0000259" key="1">
    <source>
        <dbReference type="PROSITE" id="PS51464"/>
    </source>
</evidence>
<dbReference type="AlphaFoldDB" id="A0A2U3AIJ1"/>
<proteinExistence type="predicted"/>
<dbReference type="InterPro" id="IPR001347">
    <property type="entry name" value="SIS_dom"/>
</dbReference>
<dbReference type="InterPro" id="IPR046348">
    <property type="entry name" value="SIS_dom_sf"/>
</dbReference>
<dbReference type="CDD" id="cd05013">
    <property type="entry name" value="SIS_RpiR"/>
    <property type="match status" value="1"/>
</dbReference>
<dbReference type="NCBIfam" id="NF002805">
    <property type="entry name" value="PRK02947.1"/>
    <property type="match status" value="1"/>
</dbReference>
<name>A0A2U3AIJ1_9BACL</name>
<dbReference type="GO" id="GO:1901135">
    <property type="term" value="P:carbohydrate derivative metabolic process"/>
    <property type="evidence" value="ECO:0007669"/>
    <property type="project" value="InterPro"/>
</dbReference>
<reference evidence="2 3" key="1">
    <citation type="submission" date="2018-05" db="EMBL/GenBank/DDBJ databases">
        <title>Kurthia sibirica genome sequence.</title>
        <authorList>
            <person name="Maclea K.S."/>
            <person name="Goen A.E."/>
        </authorList>
    </citation>
    <scope>NUCLEOTIDE SEQUENCE [LARGE SCALE GENOMIC DNA]</scope>
    <source>
        <strain evidence="2 3">ATCC 49154</strain>
    </source>
</reference>
<dbReference type="OrthoDB" id="9805185at2"/>
<dbReference type="SUPFAM" id="SSF53697">
    <property type="entry name" value="SIS domain"/>
    <property type="match status" value="1"/>
</dbReference>
<dbReference type="PANTHER" id="PTHR30390:SF7">
    <property type="entry name" value="PHOSPHOHEPTOSE ISOMERASE"/>
    <property type="match status" value="1"/>
</dbReference>
<evidence type="ECO:0000313" key="3">
    <source>
        <dbReference type="Proteomes" id="UP000245938"/>
    </source>
</evidence>
<protein>
    <recommendedName>
        <fullName evidence="1">SIS domain-containing protein</fullName>
    </recommendedName>
</protein>
<dbReference type="EMBL" id="QFVR01000023">
    <property type="protein sequence ID" value="PWI24355.1"/>
    <property type="molecule type" value="Genomic_DNA"/>
</dbReference>
<feature type="domain" description="SIS" evidence="1">
    <location>
        <begin position="29"/>
        <end position="207"/>
    </location>
</feature>
<dbReference type="GO" id="GO:0097367">
    <property type="term" value="F:carbohydrate derivative binding"/>
    <property type="evidence" value="ECO:0007669"/>
    <property type="project" value="InterPro"/>
</dbReference>
<comment type="caution">
    <text evidence="2">The sequence shown here is derived from an EMBL/GenBank/DDBJ whole genome shotgun (WGS) entry which is preliminary data.</text>
</comment>
<dbReference type="InterPro" id="IPR050099">
    <property type="entry name" value="SIS_GmhA/DiaA_subfam"/>
</dbReference>
<dbReference type="InterPro" id="IPR035472">
    <property type="entry name" value="RpiR-like_SIS"/>
</dbReference>
<keyword evidence="3" id="KW-1185">Reference proteome</keyword>